<dbReference type="Pfam" id="PF13470">
    <property type="entry name" value="PIN_3"/>
    <property type="match status" value="1"/>
</dbReference>
<dbReference type="GO" id="GO:0046872">
    <property type="term" value="F:metal ion binding"/>
    <property type="evidence" value="ECO:0007669"/>
    <property type="project" value="UniProtKB-KW"/>
</dbReference>
<dbReference type="Pfam" id="PF26343">
    <property type="entry name" value="VapC50_C"/>
    <property type="match status" value="1"/>
</dbReference>
<keyword evidence="1" id="KW-0540">Nuclease</keyword>
<evidence type="ECO:0000256" key="3">
    <source>
        <dbReference type="ARBA" id="ARBA00022801"/>
    </source>
</evidence>
<protein>
    <submittedName>
        <fullName evidence="7">Uncharacterized protein</fullName>
    </submittedName>
</protein>
<dbReference type="EMBL" id="KJ605395">
    <property type="protein sequence ID" value="AIU93447.1"/>
    <property type="molecule type" value="Genomic_DNA"/>
</dbReference>
<keyword evidence="4" id="KW-0460">Magnesium</keyword>
<proteinExistence type="predicted"/>
<keyword evidence="2" id="KW-0479">Metal-binding</keyword>
<dbReference type="InterPro" id="IPR058652">
    <property type="entry name" value="VapC50_C"/>
</dbReference>
<organism evidence="7">
    <name type="scientific">Rhodococcus sp. NS1</name>
    <dbReference type="NCBI Taxonomy" id="402236"/>
    <lineage>
        <taxon>Bacteria</taxon>
        <taxon>Bacillati</taxon>
        <taxon>Actinomycetota</taxon>
        <taxon>Actinomycetes</taxon>
        <taxon>Mycobacteriales</taxon>
        <taxon>Nocardiaceae</taxon>
        <taxon>Rhodococcus</taxon>
    </lineage>
</organism>
<keyword evidence="3" id="KW-0378">Hydrolase</keyword>
<evidence type="ECO:0000313" key="7">
    <source>
        <dbReference type="EMBL" id="AIU93447.1"/>
    </source>
</evidence>
<dbReference type="InterPro" id="IPR002716">
    <property type="entry name" value="PIN_dom"/>
</dbReference>
<evidence type="ECO:0000259" key="6">
    <source>
        <dbReference type="Pfam" id="PF26343"/>
    </source>
</evidence>
<dbReference type="GO" id="GO:0004518">
    <property type="term" value="F:nuclease activity"/>
    <property type="evidence" value="ECO:0007669"/>
    <property type="project" value="UniProtKB-KW"/>
</dbReference>
<dbReference type="AlphaFoldDB" id="A0A097SPK0"/>
<feature type="domain" description="PIN" evidence="5">
    <location>
        <begin position="25"/>
        <end position="131"/>
    </location>
</feature>
<feature type="domain" description="VapC50 C-terminal" evidence="6">
    <location>
        <begin position="149"/>
        <end position="203"/>
    </location>
</feature>
<keyword evidence="7" id="KW-0614">Plasmid</keyword>
<evidence type="ECO:0000259" key="5">
    <source>
        <dbReference type="Pfam" id="PF13470"/>
    </source>
</evidence>
<gene>
    <name evidence="7" type="ORF">LRS1606.13</name>
</gene>
<name>A0A097SPK0_9NOCA</name>
<evidence type="ECO:0000256" key="4">
    <source>
        <dbReference type="ARBA" id="ARBA00022842"/>
    </source>
</evidence>
<dbReference type="GO" id="GO:0016787">
    <property type="term" value="F:hydrolase activity"/>
    <property type="evidence" value="ECO:0007669"/>
    <property type="project" value="UniProtKB-KW"/>
</dbReference>
<reference evidence="7" key="1">
    <citation type="submission" date="2014-03" db="EMBL/GenBank/DDBJ databases">
        <authorList>
            <person name="Zhang G."/>
            <person name="Zhu L."/>
            <person name="Fang P."/>
        </authorList>
    </citation>
    <scope>NUCLEOTIDE SEQUENCE</scope>
    <source>
        <strain evidence="7">NS1</strain>
        <plasmid evidence="7">pNSL1</plasmid>
    </source>
</reference>
<evidence type="ECO:0000256" key="1">
    <source>
        <dbReference type="ARBA" id="ARBA00022722"/>
    </source>
</evidence>
<geneLocation type="plasmid" evidence="7">
    <name>pNSL1</name>
</geneLocation>
<accession>A0A097SPK0</accession>
<evidence type="ECO:0000256" key="2">
    <source>
        <dbReference type="ARBA" id="ARBA00022723"/>
    </source>
</evidence>
<sequence length="203" mass="22273">MRVVLRTSWPPCPKTSDSTDVTFTVLYDANVLYPNVLRDVLIRLAQTGLVHARWTDRILDETFRNLAADRPDIPTDTLARLRELMNRAVPDCLVTGYEALIPALTLPDEDDRHVLAAAIRCGAQVIVTANLRDFPETALAHFGIEALHPDEFVMDLFTLDGARVHQAISATAAAWRNPPGTPADVCDRLAAAGLPISAAALRR</sequence>